<organism evidence="3 4">
    <name type="scientific">Geodia barretti</name>
    <name type="common">Barrett's horny sponge</name>
    <dbReference type="NCBI Taxonomy" id="519541"/>
    <lineage>
        <taxon>Eukaryota</taxon>
        <taxon>Metazoa</taxon>
        <taxon>Porifera</taxon>
        <taxon>Demospongiae</taxon>
        <taxon>Heteroscleromorpha</taxon>
        <taxon>Tetractinellida</taxon>
        <taxon>Astrophorina</taxon>
        <taxon>Geodiidae</taxon>
        <taxon>Geodia</taxon>
    </lineage>
</organism>
<dbReference type="Gene3D" id="2.60.40.10">
    <property type="entry name" value="Immunoglobulins"/>
    <property type="match status" value="1"/>
</dbReference>
<dbReference type="InterPro" id="IPR013783">
    <property type="entry name" value="Ig-like_fold"/>
</dbReference>
<proteinExistence type="predicted"/>
<dbReference type="CDD" id="cd00063">
    <property type="entry name" value="FN3"/>
    <property type="match status" value="1"/>
</dbReference>
<gene>
    <name evidence="3" type="ORF">GBAR_LOCUS16628</name>
</gene>
<dbReference type="InterPro" id="IPR036116">
    <property type="entry name" value="FN3_sf"/>
</dbReference>
<evidence type="ECO:0000259" key="2">
    <source>
        <dbReference type="PROSITE" id="PS50853"/>
    </source>
</evidence>
<name>A0AA35SHK5_GEOBA</name>
<feature type="transmembrane region" description="Helical" evidence="1">
    <location>
        <begin position="114"/>
        <end position="143"/>
    </location>
</feature>
<evidence type="ECO:0000256" key="1">
    <source>
        <dbReference type="SAM" id="Phobius"/>
    </source>
</evidence>
<sequence length="164" mass="18739">MPVSQELVVQWYPTLPPPPGTVFAYYQVQYRTIGEEGEGLTETVDAGQSRVIINQLENAHNYEIRLRVKVQVRRFPAEYEDTPWSVWITLPTGVQGVTMTPTEAVEESDREEVLLVWVLVPVLSVVVLVALLVPVTIIVWRVWKSADLQCRKLCLFIVQFLFPT</sequence>
<keyword evidence="4" id="KW-1185">Reference proteome</keyword>
<dbReference type="Proteomes" id="UP001174909">
    <property type="component" value="Unassembled WGS sequence"/>
</dbReference>
<evidence type="ECO:0000313" key="4">
    <source>
        <dbReference type="Proteomes" id="UP001174909"/>
    </source>
</evidence>
<comment type="caution">
    <text evidence="3">The sequence shown here is derived from an EMBL/GenBank/DDBJ whole genome shotgun (WGS) entry which is preliminary data.</text>
</comment>
<accession>A0AA35SHK5</accession>
<keyword evidence="1" id="KW-0472">Membrane</keyword>
<dbReference type="PROSITE" id="PS50853">
    <property type="entry name" value="FN3"/>
    <property type="match status" value="1"/>
</dbReference>
<dbReference type="InterPro" id="IPR003961">
    <property type="entry name" value="FN3_dom"/>
</dbReference>
<dbReference type="AlphaFoldDB" id="A0AA35SHK5"/>
<protein>
    <recommendedName>
        <fullName evidence="2">Fibronectin type-III domain-containing protein</fullName>
    </recommendedName>
</protein>
<dbReference type="SUPFAM" id="SSF49265">
    <property type="entry name" value="Fibronectin type III"/>
    <property type="match status" value="1"/>
</dbReference>
<keyword evidence="1" id="KW-0812">Transmembrane</keyword>
<dbReference type="Pfam" id="PF00041">
    <property type="entry name" value="fn3"/>
    <property type="match status" value="1"/>
</dbReference>
<feature type="domain" description="Fibronectin type-III" evidence="2">
    <location>
        <begin position="1"/>
        <end position="95"/>
    </location>
</feature>
<reference evidence="3" key="1">
    <citation type="submission" date="2023-03" db="EMBL/GenBank/DDBJ databases">
        <authorList>
            <person name="Steffen K."/>
            <person name="Cardenas P."/>
        </authorList>
    </citation>
    <scope>NUCLEOTIDE SEQUENCE</scope>
</reference>
<dbReference type="EMBL" id="CASHTH010002393">
    <property type="protein sequence ID" value="CAI8029257.1"/>
    <property type="molecule type" value="Genomic_DNA"/>
</dbReference>
<keyword evidence="1" id="KW-1133">Transmembrane helix</keyword>
<evidence type="ECO:0000313" key="3">
    <source>
        <dbReference type="EMBL" id="CAI8029257.1"/>
    </source>
</evidence>